<feature type="compositionally biased region" description="Pro residues" evidence="1">
    <location>
        <begin position="78"/>
        <end position="87"/>
    </location>
</feature>
<comment type="caution">
    <text evidence="2">The sequence shown here is derived from an EMBL/GenBank/DDBJ whole genome shotgun (WGS) entry which is preliminary data.</text>
</comment>
<dbReference type="InterPro" id="IPR029335">
    <property type="entry name" value="PAGK"/>
</dbReference>
<gene>
    <name evidence="2" type="ORF">G0D72_22160</name>
</gene>
<dbReference type="Pfam" id="PF15284">
    <property type="entry name" value="PAGK"/>
    <property type="match status" value="1"/>
</dbReference>
<dbReference type="EMBL" id="DAAMIJ010000125">
    <property type="protein sequence ID" value="HAC6771705.1"/>
    <property type="molecule type" value="Genomic_DNA"/>
</dbReference>
<organism evidence="2">
    <name type="scientific">Salmonella diarizonae</name>
    <dbReference type="NCBI Taxonomy" id="59204"/>
    <lineage>
        <taxon>Bacteria</taxon>
        <taxon>Pseudomonadati</taxon>
        <taxon>Pseudomonadota</taxon>
        <taxon>Gammaproteobacteria</taxon>
        <taxon>Enterobacterales</taxon>
        <taxon>Enterobacteriaceae</taxon>
        <taxon>Salmonella</taxon>
    </lineage>
</organism>
<name>A0A702DZL4_SALDZ</name>
<dbReference type="AlphaFoldDB" id="A0A702DZL4"/>
<evidence type="ECO:0008006" key="3">
    <source>
        <dbReference type="Google" id="ProtNLM"/>
    </source>
</evidence>
<evidence type="ECO:0000313" key="2">
    <source>
        <dbReference type="EMBL" id="HAC6771705.1"/>
    </source>
</evidence>
<protein>
    <recommendedName>
        <fullName evidence="3">Phage virulence factor</fullName>
    </recommendedName>
</protein>
<accession>A0A702DZL4</accession>
<evidence type="ECO:0000256" key="1">
    <source>
        <dbReference type="SAM" id="MobiDB-lite"/>
    </source>
</evidence>
<reference evidence="2" key="1">
    <citation type="journal article" date="2018" name="Genome Biol.">
        <title>SKESA: strategic k-mer extension for scrupulous assemblies.</title>
        <authorList>
            <person name="Souvorov A."/>
            <person name="Agarwala R."/>
            <person name="Lipman D.J."/>
        </authorList>
    </citation>
    <scope>NUCLEOTIDE SEQUENCE</scope>
    <source>
        <strain evidence="2">11-3796</strain>
    </source>
</reference>
<sequence length="112" mass="12611">MFFIYSPDCNKLRLIYVIKDAVTVRIVNRYLTGDIMKHVKNVFLVLAFALSAAAFSTSAMAASGPTDPSAHDTSKQPELPPVPDLPPLPDWCKNWPKDLPKPWDFYKMCMGH</sequence>
<feature type="region of interest" description="Disordered" evidence="1">
    <location>
        <begin position="60"/>
        <end position="87"/>
    </location>
</feature>
<proteinExistence type="predicted"/>
<reference evidence="2" key="2">
    <citation type="submission" date="2018-07" db="EMBL/GenBank/DDBJ databases">
        <authorList>
            <consortium name="NCBI Pathogen Detection Project"/>
        </authorList>
    </citation>
    <scope>NUCLEOTIDE SEQUENCE</scope>
    <source>
        <strain evidence="2">11-3796</strain>
    </source>
</reference>